<dbReference type="NCBIfam" id="NF008434">
    <property type="entry name" value="PRK11274.1"/>
    <property type="match status" value="1"/>
</dbReference>
<dbReference type="PROSITE" id="PS51379">
    <property type="entry name" value="4FE4S_FER_2"/>
    <property type="match status" value="1"/>
</dbReference>
<dbReference type="EMBL" id="PXYL01000017">
    <property type="protein sequence ID" value="PSJ56691.1"/>
    <property type="molecule type" value="Genomic_DNA"/>
</dbReference>
<gene>
    <name evidence="8" type="ORF">C7I85_24340</name>
</gene>
<comment type="cofactor">
    <cofactor evidence="6">
        <name>[4Fe-4S] cluster</name>
        <dbReference type="ChEBI" id="CHEBI:49883"/>
    </cofactor>
    <text evidence="6">Binds 2 [4Fe-4S] clusters.</text>
</comment>
<dbReference type="RefSeq" id="WP_106726599.1">
    <property type="nucleotide sequence ID" value="NZ_PXYL01000017.1"/>
</dbReference>
<dbReference type="Pfam" id="PF13183">
    <property type="entry name" value="Fer4_8"/>
    <property type="match status" value="1"/>
</dbReference>
<dbReference type="InterPro" id="IPR012257">
    <property type="entry name" value="Glc_ox_4Fe-4S"/>
</dbReference>
<dbReference type="EC" id="1.1.99.14" evidence="6"/>
<proteinExistence type="predicted"/>
<evidence type="ECO:0000313" key="8">
    <source>
        <dbReference type="EMBL" id="PSJ56691.1"/>
    </source>
</evidence>
<evidence type="ECO:0000256" key="2">
    <source>
        <dbReference type="ARBA" id="ARBA00022723"/>
    </source>
</evidence>
<dbReference type="OrthoDB" id="9765258at2"/>
<accession>A0A2P7S2L7</accession>
<dbReference type="Gene3D" id="1.10.1060.10">
    <property type="entry name" value="Alpha-helical ferredoxin"/>
    <property type="match status" value="1"/>
</dbReference>
<keyword evidence="6" id="KW-0813">Transport</keyword>
<evidence type="ECO:0000256" key="1">
    <source>
        <dbReference type="ARBA" id="ARBA00022485"/>
    </source>
</evidence>
<dbReference type="Proteomes" id="UP000240653">
    <property type="component" value="Unassembled WGS sequence"/>
</dbReference>
<keyword evidence="1 6" id="KW-0004">4Fe-4S</keyword>
<feature type="domain" description="4Fe-4S ferredoxin-type" evidence="7">
    <location>
        <begin position="16"/>
        <end position="45"/>
    </location>
</feature>
<keyword evidence="9" id="KW-1185">Reference proteome</keyword>
<organism evidence="8 9">
    <name type="scientific">Pseudaminobacter soli</name>
    <name type="common">ex Li et al. 2025</name>
    <dbReference type="NCBI Taxonomy" id="1295366"/>
    <lineage>
        <taxon>Bacteria</taxon>
        <taxon>Pseudomonadati</taxon>
        <taxon>Pseudomonadota</taxon>
        <taxon>Alphaproteobacteria</taxon>
        <taxon>Hyphomicrobiales</taxon>
        <taxon>Phyllobacteriaceae</taxon>
        <taxon>Pseudaminobacter</taxon>
    </lineage>
</organism>
<comment type="catalytic activity">
    <reaction evidence="6">
        <text>(R)-lactate + A = pyruvate + AH2</text>
        <dbReference type="Rhea" id="RHEA:15089"/>
        <dbReference type="ChEBI" id="CHEBI:13193"/>
        <dbReference type="ChEBI" id="CHEBI:15361"/>
        <dbReference type="ChEBI" id="CHEBI:16004"/>
        <dbReference type="ChEBI" id="CHEBI:17499"/>
    </reaction>
</comment>
<dbReference type="PANTHER" id="PTHR32479">
    <property type="entry name" value="GLYCOLATE OXIDASE IRON-SULFUR SUBUNIT"/>
    <property type="match status" value="1"/>
</dbReference>
<comment type="function">
    <text evidence="6">Component of a complex that catalyzes the oxidation of glycolate to glyoxylate.</text>
</comment>
<dbReference type="Pfam" id="PF02754">
    <property type="entry name" value="CCG"/>
    <property type="match status" value="2"/>
</dbReference>
<protein>
    <recommendedName>
        <fullName evidence="6">Glycolate oxidase iron-sulfur subunit</fullName>
        <ecNumber evidence="6">1.1.99.14</ecNumber>
    </recommendedName>
</protein>
<comment type="caution">
    <text evidence="8">The sequence shown here is derived from an EMBL/GenBank/DDBJ whole genome shotgun (WGS) entry which is preliminary data.</text>
</comment>
<keyword evidence="3" id="KW-0677">Repeat</keyword>
<comment type="catalytic activity">
    <reaction evidence="6">
        <text>glycolate + A = glyoxylate + AH2</text>
        <dbReference type="Rhea" id="RHEA:21264"/>
        <dbReference type="ChEBI" id="CHEBI:13193"/>
        <dbReference type="ChEBI" id="CHEBI:17499"/>
        <dbReference type="ChEBI" id="CHEBI:29805"/>
        <dbReference type="ChEBI" id="CHEBI:36655"/>
        <dbReference type="EC" id="1.1.99.14"/>
    </reaction>
</comment>
<dbReference type="PANTHER" id="PTHR32479:SF17">
    <property type="entry name" value="GLYCOLATE OXIDASE IRON-SULFUR SUBUNIT"/>
    <property type="match status" value="1"/>
</dbReference>
<keyword evidence="4 6" id="KW-0408">Iron</keyword>
<dbReference type="SUPFAM" id="SSF46548">
    <property type="entry name" value="alpha-helical ferredoxin"/>
    <property type="match status" value="1"/>
</dbReference>
<keyword evidence="2 6" id="KW-0479">Metal-binding</keyword>
<evidence type="ECO:0000313" key="9">
    <source>
        <dbReference type="Proteomes" id="UP000240653"/>
    </source>
</evidence>
<dbReference type="InterPro" id="IPR004017">
    <property type="entry name" value="Cys_rich_dom"/>
</dbReference>
<dbReference type="InterPro" id="IPR017896">
    <property type="entry name" value="4Fe4S_Fe-S-bd"/>
</dbReference>
<dbReference type="GO" id="GO:0046872">
    <property type="term" value="F:metal ion binding"/>
    <property type="evidence" value="ECO:0007669"/>
    <property type="project" value="UniProtKB-UniRule"/>
</dbReference>
<evidence type="ECO:0000256" key="4">
    <source>
        <dbReference type="ARBA" id="ARBA00023004"/>
    </source>
</evidence>
<evidence type="ECO:0000256" key="6">
    <source>
        <dbReference type="PIRNR" id="PIRNR000139"/>
    </source>
</evidence>
<dbReference type="AlphaFoldDB" id="A0A2P7S2L7"/>
<dbReference type="InterPro" id="IPR009051">
    <property type="entry name" value="Helical_ferredxn"/>
</dbReference>
<evidence type="ECO:0000259" key="7">
    <source>
        <dbReference type="PROSITE" id="PS51379"/>
    </source>
</evidence>
<keyword evidence="5 6" id="KW-0411">Iron-sulfur</keyword>
<keyword evidence="6" id="KW-0249">Electron transport</keyword>
<sequence>MRTSFTPEQLRDPEIEEANGILETCVHYGFCTNTCPTYVLTRDENESPRGRIDLIREMLEQGGAPKPETVRHLDSCLSCLSCMSTCAAKVDYAHLIDRARVHVERHHRRPFFDRLLRRSLATVLTRPRMFSVALALGQAAKPFRGLMPARLAPLVDMLPSHAIGQFLDPAVFAGTRPARKRVALLAGCAQQALNGNINAATIRLLQRLGCDVVVVAGAGCCGSLPLHMGKEDAARALARQNVEAWLREKKVYGLDAIVINASGCGTTVKDYGHLLARDTELGRAAATIASLARDVSEVVAELGFEVADKKPAYRVAYHDPCSMQHGQKVTRQPRALLRAAGFDVLDVPEKHFCCGSAGTYNLLQPHTAAQLGTRKAGHIASTDPDIVATGNIGCMTQIQRYSRVPVLHTVELLDWATGGAAPPSLLGTTLREPIVKTENQQSSAGAADPGSPCIW</sequence>
<name>A0A2P7S2L7_9HYPH</name>
<evidence type="ECO:0000256" key="5">
    <source>
        <dbReference type="ARBA" id="ARBA00023014"/>
    </source>
</evidence>
<dbReference type="GO" id="GO:0051539">
    <property type="term" value="F:4 iron, 4 sulfur cluster binding"/>
    <property type="evidence" value="ECO:0007669"/>
    <property type="project" value="UniProtKB-UniRule"/>
</dbReference>
<dbReference type="PIRSF" id="PIRSF000139">
    <property type="entry name" value="Glc_ox_4Fe-4S"/>
    <property type="match status" value="1"/>
</dbReference>
<reference evidence="8 9" key="1">
    <citation type="submission" date="2018-03" db="EMBL/GenBank/DDBJ databases">
        <title>The draft genome of Mesorhizobium soli JCM 19897.</title>
        <authorList>
            <person name="Li L."/>
            <person name="Liu L."/>
            <person name="Liang L."/>
            <person name="Wang T."/>
            <person name="Zhang X."/>
        </authorList>
    </citation>
    <scope>NUCLEOTIDE SEQUENCE [LARGE SCALE GENOMIC DNA]</scope>
    <source>
        <strain evidence="8 9">JCM 19897</strain>
    </source>
</reference>
<evidence type="ECO:0000256" key="3">
    <source>
        <dbReference type="ARBA" id="ARBA00022737"/>
    </source>
</evidence>
<dbReference type="GO" id="GO:0019154">
    <property type="term" value="F:glycolate dehydrogenase activity"/>
    <property type="evidence" value="ECO:0007669"/>
    <property type="project" value="UniProtKB-EC"/>
</dbReference>